<dbReference type="RefSeq" id="WP_057842456.1">
    <property type="nucleotide sequence ID" value="NZ_LLYA01000046.1"/>
</dbReference>
<comment type="caution">
    <text evidence="3">The sequence shown here is derived from an EMBL/GenBank/DDBJ whole genome shotgun (WGS) entry which is preliminary data.</text>
</comment>
<feature type="domain" description="Helicase C-terminal" evidence="2">
    <location>
        <begin position="354"/>
        <end position="535"/>
    </location>
</feature>
<organism evidence="3 4">
    <name type="scientific">Bradyrhizobium retamae</name>
    <dbReference type="NCBI Taxonomy" id="1300035"/>
    <lineage>
        <taxon>Bacteria</taxon>
        <taxon>Pseudomonadati</taxon>
        <taxon>Pseudomonadota</taxon>
        <taxon>Alphaproteobacteria</taxon>
        <taxon>Hyphomicrobiales</taxon>
        <taxon>Nitrobacteraceae</taxon>
        <taxon>Bradyrhizobium</taxon>
    </lineage>
</organism>
<evidence type="ECO:0000313" key="4">
    <source>
        <dbReference type="Proteomes" id="UP000052023"/>
    </source>
</evidence>
<keyword evidence="3" id="KW-0347">Helicase</keyword>
<keyword evidence="4" id="KW-1185">Reference proteome</keyword>
<keyword evidence="3" id="KW-0547">Nucleotide-binding</keyword>
<dbReference type="GO" id="GO:0005524">
    <property type="term" value="F:ATP binding"/>
    <property type="evidence" value="ECO:0007669"/>
    <property type="project" value="InterPro"/>
</dbReference>
<dbReference type="PROSITE" id="PS51194">
    <property type="entry name" value="HELICASE_CTER"/>
    <property type="match status" value="1"/>
</dbReference>
<dbReference type="GO" id="GO:0003677">
    <property type="term" value="F:DNA binding"/>
    <property type="evidence" value="ECO:0007669"/>
    <property type="project" value="InterPro"/>
</dbReference>
<evidence type="ECO:0000259" key="2">
    <source>
        <dbReference type="PROSITE" id="PS51194"/>
    </source>
</evidence>
<dbReference type="SUPFAM" id="SSF52540">
    <property type="entry name" value="P-loop containing nucleoside triphosphate hydrolases"/>
    <property type="match status" value="1"/>
</dbReference>
<name>A0A0R3NAG8_9BRAD</name>
<dbReference type="AlphaFoldDB" id="A0A0R3NAG8"/>
<dbReference type="InterPro" id="IPR050742">
    <property type="entry name" value="Helicase_Restrict-Modif_Enz"/>
</dbReference>
<dbReference type="InterPro" id="IPR006935">
    <property type="entry name" value="Helicase/UvrB_N"/>
</dbReference>
<gene>
    <name evidence="3" type="ORF">CQ13_18455</name>
</gene>
<dbReference type="PANTHER" id="PTHR47396:SF1">
    <property type="entry name" value="ATP-DEPENDENT HELICASE IRC3-RELATED"/>
    <property type="match status" value="1"/>
</dbReference>
<dbReference type="EMBL" id="LLYA01000046">
    <property type="protein sequence ID" value="KRR29121.1"/>
    <property type="molecule type" value="Genomic_DNA"/>
</dbReference>
<dbReference type="SMART" id="SM00487">
    <property type="entry name" value="DEXDc"/>
    <property type="match status" value="1"/>
</dbReference>
<accession>A0A0R3NAG8</accession>
<keyword evidence="3" id="KW-0378">Hydrolase</keyword>
<dbReference type="Pfam" id="PF00271">
    <property type="entry name" value="Helicase_C"/>
    <property type="match status" value="1"/>
</dbReference>
<dbReference type="GO" id="GO:0004386">
    <property type="term" value="F:helicase activity"/>
    <property type="evidence" value="ECO:0007669"/>
    <property type="project" value="UniProtKB-KW"/>
</dbReference>
<dbReference type="GO" id="GO:0016787">
    <property type="term" value="F:hydrolase activity"/>
    <property type="evidence" value="ECO:0007669"/>
    <property type="project" value="InterPro"/>
</dbReference>
<dbReference type="Proteomes" id="UP000052023">
    <property type="component" value="Unassembled WGS sequence"/>
</dbReference>
<dbReference type="CDD" id="cd17926">
    <property type="entry name" value="DEXHc_RE"/>
    <property type="match status" value="1"/>
</dbReference>
<dbReference type="PANTHER" id="PTHR47396">
    <property type="entry name" value="TYPE I RESTRICTION ENZYME ECOKI R PROTEIN"/>
    <property type="match status" value="1"/>
</dbReference>
<dbReference type="Pfam" id="PF04851">
    <property type="entry name" value="ResIII"/>
    <property type="match status" value="1"/>
</dbReference>
<keyword evidence="3" id="KW-0067">ATP-binding</keyword>
<dbReference type="SMART" id="SM00490">
    <property type="entry name" value="HELICc"/>
    <property type="match status" value="1"/>
</dbReference>
<dbReference type="InterPro" id="IPR014001">
    <property type="entry name" value="Helicase_ATP-bd"/>
</dbReference>
<dbReference type="InterPro" id="IPR027417">
    <property type="entry name" value="P-loop_NTPase"/>
</dbReference>
<proteinExistence type="predicted"/>
<feature type="domain" description="Helicase ATP-binding" evidence="1">
    <location>
        <begin position="153"/>
        <end position="324"/>
    </location>
</feature>
<sequence>MSLFRKWTRPVRLLATPERRLSAGKNTITQSAFQQAVVSADFFESQHSGHDLIKTKLSAPFDEMLVRFPKVHRVTTPLPVLTAVDPEDYKQSSSPLELTWDRLGALETWADSPEKVLDSWRNRFIFAVEDLDHGHPGLRLPQIGALHAIAAHFSVGREFEPATVVLPTGTGKTETMLADLVYRRERKMLVLVPSSILRNQIGAKFSTLGVLPAAGAIPVEVARPFVTKITKGISTVGHAEAIVNASNVIIATPDILKASAPDALRRLLEGCSTLVVDEAHHITAATWSEVRDRFTAKKIIQFTATPFRRDERKVDGKIIFNFKLGDAQEAGYYRPINLRSVEEYGDQSTRDQKIVAEAVAVLRRDRKELGLDHLLMARTRTKERAEEVWKHYRKLAPEMKPVLVYSGPGRKTGNAKSMAQLYDRGVNGSRIVVCVDMLGEGVDLPNLKIAALHDTHKSLAVTLQFIGRITRKGDDKTIGEATVVTNIADPEAERKLGDLYAEGADWDKIIKRLSEERIEQELRLQDVVAGLKSKGTLHNQLSLWNLRPRFSTQIYRTRCLALSPTLYTQVLKSRDESWYALDEAQNLMVAVVHREEPVDWGNYQTLEETNYYLLVMRWDQANQALFIYASDYEALRTEQLAAIVTGDNTRLLSGTPIFQILNNVELPLAKSLGSSRVGAISFTSYFGPNVTEGLASIEKAESELNNIACIGYENGDRVLWGGAKRKGKVWQQRAGTLAEWVEWCGRTWQKVSAEKASAPNITEDFLRPLRLTSPHNSYPIAIEWGEHAQNAFSDQFVFFGTTSIPLYLVDLEVAAVQQDGSIDIRLSSETLSATYRLSISNCFPAGYRHTKVSGPDVGFKKKNKEVVPLDEHLAVDPFVVRYADGTYSYNCYHIPTSLNAGRFPAARLETWPWKNIPLNRESMGKSRDANTIQHYAFQRLKADFDLVFNDDGSGEAADLVGLKEADEKTIRLCLIHCKNAYKGVISQDIQNFYVLCGQAQKSVTVKHHGMLRLYNDLKRRHELWMKDGHTRFLKGDIKQLAYFRDKSRRATVEFEVIIAQPGASAAALNDDALLLLGTTELYLKKTAAASLRVIVSP</sequence>
<evidence type="ECO:0000313" key="3">
    <source>
        <dbReference type="EMBL" id="KRR29121.1"/>
    </source>
</evidence>
<dbReference type="GO" id="GO:0005829">
    <property type="term" value="C:cytosol"/>
    <property type="evidence" value="ECO:0007669"/>
    <property type="project" value="TreeGrafter"/>
</dbReference>
<protein>
    <submittedName>
        <fullName evidence="3">DEAD/DEAH box helicase</fullName>
    </submittedName>
</protein>
<reference evidence="3 4" key="1">
    <citation type="submission" date="2014-03" db="EMBL/GenBank/DDBJ databases">
        <title>Bradyrhizobium valentinum sp. nov., isolated from effective nodules of Lupinus mariae-josephae, a lupine endemic of basic-lime soils in Eastern Spain.</title>
        <authorList>
            <person name="Duran D."/>
            <person name="Rey L."/>
            <person name="Navarro A."/>
            <person name="Busquets A."/>
            <person name="Imperial J."/>
            <person name="Ruiz-Argueso T."/>
        </authorList>
    </citation>
    <scope>NUCLEOTIDE SEQUENCE [LARGE SCALE GENOMIC DNA]</scope>
    <source>
        <strain evidence="3 4">Ro19</strain>
    </source>
</reference>
<evidence type="ECO:0000259" key="1">
    <source>
        <dbReference type="PROSITE" id="PS51192"/>
    </source>
</evidence>
<dbReference type="Gene3D" id="3.40.50.300">
    <property type="entry name" value="P-loop containing nucleotide triphosphate hydrolases"/>
    <property type="match status" value="2"/>
</dbReference>
<dbReference type="PROSITE" id="PS51192">
    <property type="entry name" value="HELICASE_ATP_BIND_1"/>
    <property type="match status" value="1"/>
</dbReference>
<dbReference type="InterPro" id="IPR001650">
    <property type="entry name" value="Helicase_C-like"/>
</dbReference>
<dbReference type="OrthoDB" id="5194627at2"/>